<dbReference type="STRING" id="1208583.COMX_00680"/>
<feature type="transmembrane region" description="Helical" evidence="1">
    <location>
        <begin position="108"/>
        <end position="130"/>
    </location>
</feature>
<keyword evidence="1" id="KW-1133">Transmembrane helix</keyword>
<dbReference type="AlphaFoldDB" id="W7DTH5"/>
<dbReference type="RefSeq" id="WP_034335888.1">
    <property type="nucleotide sequence ID" value="NZ_ATSX01000001.1"/>
</dbReference>
<evidence type="ECO:0000313" key="3">
    <source>
        <dbReference type="Proteomes" id="UP000019250"/>
    </source>
</evidence>
<gene>
    <name evidence="2" type="ORF">COMX_00680</name>
</gene>
<keyword evidence="1" id="KW-0812">Transmembrane</keyword>
<keyword evidence="3" id="KW-1185">Reference proteome</keyword>
<dbReference type="EMBL" id="ATSX01000001">
    <property type="protein sequence ID" value="EUK18220.1"/>
    <property type="molecule type" value="Genomic_DNA"/>
</dbReference>
<sequence>MDEMCSDEREQFSLKITDFISQELKLPSENVTPDLIINKGQHMLDSEQIHMILARIADDTGVSMILLRRTFPYYRYFITLKSDVYVSFGVLCLLVVPIIFFTDRETDGLISLFLLVISFLFFIGAFLKFLDTGFIRNRKPVLTVQLFIEIIISILHKYCDECIFGVGFQERQFWRYKIYEVCNRYINIFFPAKEFSPVLIVPLSDPDEYDMGVFIEECGEVMSLSFEVIDQSGIYDKYIEYDEDELLTVVHFADLLIDFWAENKIKKQNENASTLGLRLNITDKIGYHE</sequence>
<keyword evidence="1" id="KW-0472">Membrane</keyword>
<dbReference type="Proteomes" id="UP000019250">
    <property type="component" value="Unassembled WGS sequence"/>
</dbReference>
<organism evidence="2 3">
    <name type="scientific">Commensalibacter papalotli</name>
    <name type="common">ex Servin-Garciduenas et al. 2014</name>
    <dbReference type="NCBI Taxonomy" id="1208583"/>
    <lineage>
        <taxon>Bacteria</taxon>
        <taxon>Pseudomonadati</taxon>
        <taxon>Pseudomonadota</taxon>
        <taxon>Alphaproteobacteria</taxon>
        <taxon>Acetobacterales</taxon>
        <taxon>Acetobacteraceae</taxon>
    </lineage>
</organism>
<evidence type="ECO:0000256" key="1">
    <source>
        <dbReference type="SAM" id="Phobius"/>
    </source>
</evidence>
<reference evidence="2 3" key="1">
    <citation type="journal article" date="2014" name="Genome Announc.">
        <title>Draft Genome Sequence of Commensalibacter papalotli MX01, a Symbiont Identified from the Guts of Overwintering Monarch Butterflies.</title>
        <authorList>
            <person name="Servin-Garciduenas L.E."/>
            <person name="Sanchez-Quinto A."/>
            <person name="Martinez-Romero E."/>
        </authorList>
    </citation>
    <scope>NUCLEOTIDE SEQUENCE [LARGE SCALE GENOMIC DNA]</scope>
    <source>
        <strain evidence="3">MX-MONARCH01</strain>
    </source>
</reference>
<feature type="transmembrane region" description="Helical" evidence="1">
    <location>
        <begin position="84"/>
        <end position="102"/>
    </location>
</feature>
<accession>W7DTH5</accession>
<proteinExistence type="predicted"/>
<comment type="caution">
    <text evidence="2">The sequence shown here is derived from an EMBL/GenBank/DDBJ whole genome shotgun (WGS) entry which is preliminary data.</text>
</comment>
<name>W7DTH5_9PROT</name>
<evidence type="ECO:0000313" key="2">
    <source>
        <dbReference type="EMBL" id="EUK18220.1"/>
    </source>
</evidence>
<protein>
    <submittedName>
        <fullName evidence="2">Uncharacterized protein</fullName>
    </submittedName>
</protein>